<evidence type="ECO:0000256" key="6">
    <source>
        <dbReference type="ARBA" id="ARBA00023146"/>
    </source>
</evidence>
<dbReference type="GO" id="GO:0005524">
    <property type="term" value="F:ATP binding"/>
    <property type="evidence" value="ECO:0007669"/>
    <property type="project" value="UniProtKB-KW"/>
</dbReference>
<keyword evidence="5" id="KW-0648">Protein biosynthesis</keyword>
<evidence type="ECO:0000256" key="3">
    <source>
        <dbReference type="ARBA" id="ARBA00022741"/>
    </source>
</evidence>
<evidence type="ECO:0000256" key="2">
    <source>
        <dbReference type="ARBA" id="ARBA00022598"/>
    </source>
</evidence>
<feature type="region of interest" description="Disordered" evidence="7">
    <location>
        <begin position="312"/>
        <end position="351"/>
    </location>
</feature>
<dbReference type="GO" id="GO:0046873">
    <property type="term" value="F:metal ion transmembrane transporter activity"/>
    <property type="evidence" value="ECO:0007669"/>
    <property type="project" value="InterPro"/>
</dbReference>
<dbReference type="Pfam" id="PF01409">
    <property type="entry name" value="tRNA-synt_2d"/>
    <property type="match status" value="1"/>
</dbReference>
<dbReference type="GO" id="GO:0043039">
    <property type="term" value="P:tRNA aminoacylation"/>
    <property type="evidence" value="ECO:0007669"/>
    <property type="project" value="InterPro"/>
</dbReference>
<dbReference type="GO" id="GO:0000049">
    <property type="term" value="F:tRNA binding"/>
    <property type="evidence" value="ECO:0007669"/>
    <property type="project" value="InterPro"/>
</dbReference>
<dbReference type="GO" id="GO:0006829">
    <property type="term" value="P:zinc ion transport"/>
    <property type="evidence" value="ECO:0007669"/>
    <property type="project" value="InterPro"/>
</dbReference>
<dbReference type="GO" id="GO:0006412">
    <property type="term" value="P:translation"/>
    <property type="evidence" value="ECO:0007669"/>
    <property type="project" value="UniProtKB-KW"/>
</dbReference>
<keyword evidence="4" id="KW-0067">ATP-binding</keyword>
<proteinExistence type="predicted"/>
<evidence type="ECO:0000256" key="5">
    <source>
        <dbReference type="ARBA" id="ARBA00022917"/>
    </source>
</evidence>
<reference evidence="10" key="1">
    <citation type="submission" date="2022-11" db="UniProtKB">
        <authorList>
            <consortium name="WormBaseParasite"/>
        </authorList>
    </citation>
    <scope>IDENTIFICATION</scope>
</reference>
<evidence type="ECO:0000313" key="10">
    <source>
        <dbReference type="WBParaSite" id="jg17804"/>
    </source>
</evidence>
<dbReference type="GO" id="GO:0004812">
    <property type="term" value="F:aminoacyl-tRNA ligase activity"/>
    <property type="evidence" value="ECO:0007669"/>
    <property type="project" value="UniProtKB-KW"/>
</dbReference>
<organism evidence="9 10">
    <name type="scientific">Ditylenchus dipsaci</name>
    <dbReference type="NCBI Taxonomy" id="166011"/>
    <lineage>
        <taxon>Eukaryota</taxon>
        <taxon>Metazoa</taxon>
        <taxon>Ecdysozoa</taxon>
        <taxon>Nematoda</taxon>
        <taxon>Chromadorea</taxon>
        <taxon>Rhabditida</taxon>
        <taxon>Tylenchina</taxon>
        <taxon>Tylenchomorpha</taxon>
        <taxon>Sphaerularioidea</taxon>
        <taxon>Anguinidae</taxon>
        <taxon>Anguininae</taxon>
        <taxon>Ditylenchus</taxon>
    </lineage>
</organism>
<dbReference type="Gene3D" id="3.30.930.10">
    <property type="entry name" value="Bira Bifunctional Protein, Domain 2"/>
    <property type="match status" value="1"/>
</dbReference>
<evidence type="ECO:0000256" key="4">
    <source>
        <dbReference type="ARBA" id="ARBA00022840"/>
    </source>
</evidence>
<evidence type="ECO:0000313" key="9">
    <source>
        <dbReference type="Proteomes" id="UP000887574"/>
    </source>
</evidence>
<accession>A0A915DBX6</accession>
<dbReference type="InterPro" id="IPR045864">
    <property type="entry name" value="aa-tRNA-synth_II/BPL/LPL"/>
</dbReference>
<dbReference type="PANTHER" id="PTHR16133:SF0">
    <property type="entry name" value="ZINC_IRON REGULATED TRANSPORTER-RELATED PROTEIN 102B, ISOFORM E"/>
    <property type="match status" value="1"/>
</dbReference>
<dbReference type="GO" id="GO:0012505">
    <property type="term" value="C:endomembrane system"/>
    <property type="evidence" value="ECO:0007669"/>
    <property type="project" value="UniProtKB-SubCell"/>
</dbReference>
<dbReference type="PANTHER" id="PTHR16133">
    <property type="entry name" value="SOLUTE CARRIER FAMILY 39 ZINC TRANSPORTER , MEMBER 9-RELATED"/>
    <property type="match status" value="1"/>
</dbReference>
<evidence type="ECO:0000259" key="8">
    <source>
        <dbReference type="Pfam" id="PF01409"/>
    </source>
</evidence>
<evidence type="ECO:0000256" key="7">
    <source>
        <dbReference type="SAM" id="MobiDB-lite"/>
    </source>
</evidence>
<dbReference type="AlphaFoldDB" id="A0A915DBX6"/>
<dbReference type="WBParaSite" id="jg17804">
    <property type="protein sequence ID" value="jg17804"/>
    <property type="gene ID" value="jg17804"/>
</dbReference>
<keyword evidence="6" id="KW-0030">Aminoacyl-tRNA synthetase</keyword>
<protein>
    <submittedName>
        <fullName evidence="10">Phenylalanyl-tRNA synthetase domain-containing protein</fullName>
    </submittedName>
</protein>
<keyword evidence="9" id="KW-1185">Reference proteome</keyword>
<feature type="compositionally biased region" description="Basic and acidic residues" evidence="7">
    <location>
        <begin position="325"/>
        <end position="340"/>
    </location>
</feature>
<keyword evidence="3" id="KW-0547">Nucleotide-binding</keyword>
<feature type="domain" description="Phenylalanyl-tRNA synthetase" evidence="8">
    <location>
        <begin position="83"/>
        <end position="114"/>
    </location>
</feature>
<name>A0A915DBX6_9BILA</name>
<dbReference type="InterPro" id="IPR045891">
    <property type="entry name" value="ZIP9"/>
</dbReference>
<evidence type="ECO:0000256" key="1">
    <source>
        <dbReference type="ARBA" id="ARBA00004127"/>
    </source>
</evidence>
<dbReference type="Proteomes" id="UP000887574">
    <property type="component" value="Unplaced"/>
</dbReference>
<dbReference type="InterPro" id="IPR002319">
    <property type="entry name" value="Phenylalanyl-tRNA_Synthase"/>
</dbReference>
<comment type="subcellular location">
    <subcellularLocation>
        <location evidence="1">Endomembrane system</location>
        <topology evidence="1">Multi-pass membrane protein</topology>
    </subcellularLocation>
</comment>
<dbReference type="SUPFAM" id="SSF55681">
    <property type="entry name" value="Class II aaRS and biotin synthetases"/>
    <property type="match status" value="1"/>
</dbReference>
<sequence>MVHGYSAEHHSSFERRLFNEPGNPLNLLKQRIINYFYTSHRKPNSGSPLFRSEAIRHLLCEQRLLFAFAYNSSSIQVADARSGHFIMYGDVFRRDDIDRTHFPCFHQLDCVRTYSSVELFGSQQYERDEPLMFEENPCKELRTLEKQEYHSLDAARVLVINLKSSLEGLCRAIFGPDVQTRWWLEVLGCGVMDQKLLESAGAGSKVGWAFDWVGAISHDFQFASLTPDDSIAFKPLCCGCLPLFFNLSEKKIRLASIFGAGLLVGTALCVIIPEGISTLYESSVPALTEHFHSPLLNNQKIQPDSNKIVVEKKPGGQPLSNSQEKVVDGKPAESSNERKHQQSSTHFEMPNFNGPYRRSNQRCSTLGLVIHAAADGIAMGSASTSTEARCRSLFFWPSCFIRVPQLLHCSSYRDYFHLHIVTHDRNNIFVLSICDWPYTSLSAGTFLYIAAAHILPELVETKCSLSSGQGRAHFSIPEVLLFCSLQFVISNFFSRCMLLRMGFY</sequence>
<keyword evidence="2" id="KW-0436">Ligase</keyword>